<name>A0A5A7TMZ6_CUCMM</name>
<evidence type="ECO:0000313" key="2">
    <source>
        <dbReference type="Proteomes" id="UP000321393"/>
    </source>
</evidence>
<organism evidence="1 2">
    <name type="scientific">Cucumis melo var. makuwa</name>
    <name type="common">Oriental melon</name>
    <dbReference type="NCBI Taxonomy" id="1194695"/>
    <lineage>
        <taxon>Eukaryota</taxon>
        <taxon>Viridiplantae</taxon>
        <taxon>Streptophyta</taxon>
        <taxon>Embryophyta</taxon>
        <taxon>Tracheophyta</taxon>
        <taxon>Spermatophyta</taxon>
        <taxon>Magnoliopsida</taxon>
        <taxon>eudicotyledons</taxon>
        <taxon>Gunneridae</taxon>
        <taxon>Pentapetalae</taxon>
        <taxon>rosids</taxon>
        <taxon>fabids</taxon>
        <taxon>Cucurbitales</taxon>
        <taxon>Cucurbitaceae</taxon>
        <taxon>Benincaseae</taxon>
        <taxon>Cucumis</taxon>
    </lineage>
</organism>
<dbReference type="Proteomes" id="UP000321393">
    <property type="component" value="Unassembled WGS sequence"/>
</dbReference>
<reference evidence="1 2" key="1">
    <citation type="submission" date="2019-08" db="EMBL/GenBank/DDBJ databases">
        <title>Draft genome sequences of two oriental melons (Cucumis melo L. var makuwa).</title>
        <authorList>
            <person name="Kwon S.-Y."/>
        </authorList>
    </citation>
    <scope>NUCLEOTIDE SEQUENCE [LARGE SCALE GENOMIC DNA]</scope>
    <source>
        <strain evidence="2">cv. SW 3</strain>
        <tissue evidence="1">Leaf</tissue>
    </source>
</reference>
<dbReference type="Pfam" id="PF08284">
    <property type="entry name" value="RVP_2"/>
    <property type="match status" value="1"/>
</dbReference>
<dbReference type="OrthoDB" id="1749844at2759"/>
<proteinExistence type="predicted"/>
<accession>A0A5A7TMZ6</accession>
<protein>
    <submittedName>
        <fullName evidence="1">Ty3-gypsy retrotransposon protein</fullName>
    </submittedName>
</protein>
<dbReference type="AlphaFoldDB" id="A0A5A7TMZ6"/>
<dbReference type="EMBL" id="SSTE01015327">
    <property type="protein sequence ID" value="KAA0043167.1"/>
    <property type="molecule type" value="Genomic_DNA"/>
</dbReference>
<evidence type="ECO:0000313" key="1">
    <source>
        <dbReference type="EMBL" id="KAA0043167.1"/>
    </source>
</evidence>
<sequence length="73" mass="8170">MHDVDVILCMDWLVANHASTDCSRKDVVCNPPAETDFKYKWVGTMVLHKVISVMKSYRGMSGIRISNPGTEAL</sequence>
<gene>
    <name evidence="1" type="ORF">E6C27_scaffold110G00310</name>
</gene>
<comment type="caution">
    <text evidence="1">The sequence shown here is derived from an EMBL/GenBank/DDBJ whole genome shotgun (WGS) entry which is preliminary data.</text>
</comment>